<organism evidence="1 2">
    <name type="scientific">Vespula squamosa</name>
    <name type="common">Southern yellow jacket</name>
    <name type="synonym">Wasp</name>
    <dbReference type="NCBI Taxonomy" id="30214"/>
    <lineage>
        <taxon>Eukaryota</taxon>
        <taxon>Metazoa</taxon>
        <taxon>Ecdysozoa</taxon>
        <taxon>Arthropoda</taxon>
        <taxon>Hexapoda</taxon>
        <taxon>Insecta</taxon>
        <taxon>Pterygota</taxon>
        <taxon>Neoptera</taxon>
        <taxon>Endopterygota</taxon>
        <taxon>Hymenoptera</taxon>
        <taxon>Apocrita</taxon>
        <taxon>Aculeata</taxon>
        <taxon>Vespoidea</taxon>
        <taxon>Vespidae</taxon>
        <taxon>Vespinae</taxon>
        <taxon>Vespula</taxon>
    </lineage>
</organism>
<comment type="caution">
    <text evidence="1">The sequence shown here is derived from an EMBL/GenBank/DDBJ whole genome shotgun (WGS) entry which is preliminary data.</text>
</comment>
<proteinExistence type="predicted"/>
<sequence length="107" mass="12154">MSSRGVTTTENETFLGIRLPSIFLVDTEEVHKYMIYQKYACRRNKSGGSVLIRTKNSSVNDKQCIFDKSPIVLKYLQQGTIMYETDLTIAQKSRPSKTGTLHKTETS</sequence>
<accession>A0ABD2BDY7</accession>
<protein>
    <submittedName>
        <fullName evidence="1">AMP deaminase 2 isoform X4</fullName>
    </submittedName>
</protein>
<keyword evidence="2" id="KW-1185">Reference proteome</keyword>
<gene>
    <name evidence="1" type="ORF">V1478_005379</name>
</gene>
<evidence type="ECO:0000313" key="2">
    <source>
        <dbReference type="Proteomes" id="UP001607302"/>
    </source>
</evidence>
<dbReference type="Proteomes" id="UP001607302">
    <property type="component" value="Unassembled WGS sequence"/>
</dbReference>
<name>A0ABD2BDY7_VESSQ</name>
<dbReference type="AlphaFoldDB" id="A0ABD2BDY7"/>
<reference evidence="1 2" key="1">
    <citation type="journal article" date="2024" name="Ann. Entomol. Soc. Am.">
        <title>Genomic analyses of the southern and eastern yellowjacket wasps (Hymenoptera: Vespidae) reveal evolutionary signatures of social life.</title>
        <authorList>
            <person name="Catto M.A."/>
            <person name="Caine P.B."/>
            <person name="Orr S.E."/>
            <person name="Hunt B.G."/>
            <person name="Goodisman M.A.D."/>
        </authorList>
    </citation>
    <scope>NUCLEOTIDE SEQUENCE [LARGE SCALE GENOMIC DNA]</scope>
    <source>
        <strain evidence="1">233</strain>
        <tissue evidence="1">Head and thorax</tissue>
    </source>
</reference>
<dbReference type="EMBL" id="JAUDFV010000110">
    <property type="protein sequence ID" value="KAL2730966.1"/>
    <property type="molecule type" value="Genomic_DNA"/>
</dbReference>
<evidence type="ECO:0000313" key="1">
    <source>
        <dbReference type="EMBL" id="KAL2730966.1"/>
    </source>
</evidence>